<sequence>MKYANRLAAVLALSLPALALPGAAHAHDMWLLPSSTVLSGEQNWVTVDAAVGNDKFYFNHAPLRLDNLAIVAPDGSAAEAENQNRGKLRSTFDLQLKQQGTYRVAVVNDGVFAHWKEDGKVKRLFGKADGLDKIPANAQELGINQVMGRVETFVTAGKPSAVKPVGKGMELVPLTHPNDLYAGEAATFQMQIDGKPAAGLEVNVVPGGSRYRDKLDEIKLKTGQDGKFQVKWPHPGMYWVEASLEDAKTTVPRAAKRRISYSGTFEVLAQ</sequence>
<feature type="chain" id="PRO_5012943997" evidence="1">
    <location>
        <begin position="27"/>
        <end position="270"/>
    </location>
</feature>
<feature type="signal peptide" evidence="1">
    <location>
        <begin position="1"/>
        <end position="26"/>
    </location>
</feature>
<evidence type="ECO:0000256" key="1">
    <source>
        <dbReference type="SAM" id="SignalP"/>
    </source>
</evidence>
<accession>A0A261SKP3</accession>
<evidence type="ECO:0000313" key="3">
    <source>
        <dbReference type="Proteomes" id="UP000216020"/>
    </source>
</evidence>
<reference evidence="3" key="1">
    <citation type="submission" date="2017-05" db="EMBL/GenBank/DDBJ databases">
        <title>Complete and WGS of Bordetella genogroups.</title>
        <authorList>
            <person name="Spilker T."/>
            <person name="Lipuma J."/>
        </authorList>
    </citation>
    <scope>NUCLEOTIDE SEQUENCE [LARGE SCALE GENOMIC DNA]</scope>
    <source>
        <strain evidence="3">AU16122</strain>
    </source>
</reference>
<evidence type="ECO:0000313" key="2">
    <source>
        <dbReference type="EMBL" id="OZI37611.1"/>
    </source>
</evidence>
<keyword evidence="1" id="KW-0732">Signal</keyword>
<organism evidence="2 3">
    <name type="scientific">Bordetella genomosp. 10</name>
    <dbReference type="NCBI Taxonomy" id="1416804"/>
    <lineage>
        <taxon>Bacteria</taxon>
        <taxon>Pseudomonadati</taxon>
        <taxon>Pseudomonadota</taxon>
        <taxon>Betaproteobacteria</taxon>
        <taxon>Burkholderiales</taxon>
        <taxon>Alcaligenaceae</taxon>
        <taxon>Bordetella</taxon>
    </lineage>
</organism>
<dbReference type="Proteomes" id="UP000216020">
    <property type="component" value="Unassembled WGS sequence"/>
</dbReference>
<dbReference type="OrthoDB" id="5943at2"/>
<comment type="caution">
    <text evidence="2">The sequence shown here is derived from an EMBL/GenBank/DDBJ whole genome shotgun (WGS) entry which is preliminary data.</text>
</comment>
<proteinExistence type="predicted"/>
<dbReference type="InterPro" id="IPR019613">
    <property type="entry name" value="DUF4198"/>
</dbReference>
<gene>
    <name evidence="2" type="ORF">CAL29_04215</name>
</gene>
<dbReference type="Pfam" id="PF10670">
    <property type="entry name" value="DUF4198"/>
    <property type="match status" value="1"/>
</dbReference>
<dbReference type="EMBL" id="NEVM01000001">
    <property type="protein sequence ID" value="OZI37611.1"/>
    <property type="molecule type" value="Genomic_DNA"/>
</dbReference>
<dbReference type="RefSeq" id="WP_094851713.1">
    <property type="nucleotide sequence ID" value="NZ_NEVM01000001.1"/>
</dbReference>
<name>A0A261SKP3_9BORD</name>
<keyword evidence="3" id="KW-1185">Reference proteome</keyword>
<protein>
    <submittedName>
        <fullName evidence="2">ABC transporter permease</fullName>
    </submittedName>
</protein>
<dbReference type="AlphaFoldDB" id="A0A261SKP3"/>